<gene>
    <name evidence="1" type="ORF">GOP47_0016352</name>
</gene>
<dbReference type="AlphaFoldDB" id="A0A9D4UHZ1"/>
<accession>A0A9D4UHZ1</accession>
<name>A0A9D4UHZ1_ADICA</name>
<sequence>MLSMLKSTLVNDASNCLQKGHACLMNGFILRGVKTPSSRNGVEADQVCEASFGCKMVKPKENAAQPESNVTGNINSLC</sequence>
<dbReference type="EMBL" id="JABFUD020000016">
    <property type="protein sequence ID" value="KAI5068007.1"/>
    <property type="molecule type" value="Genomic_DNA"/>
</dbReference>
<proteinExistence type="predicted"/>
<organism evidence="1 2">
    <name type="scientific">Adiantum capillus-veneris</name>
    <name type="common">Maidenhair fern</name>
    <dbReference type="NCBI Taxonomy" id="13818"/>
    <lineage>
        <taxon>Eukaryota</taxon>
        <taxon>Viridiplantae</taxon>
        <taxon>Streptophyta</taxon>
        <taxon>Embryophyta</taxon>
        <taxon>Tracheophyta</taxon>
        <taxon>Polypodiopsida</taxon>
        <taxon>Polypodiidae</taxon>
        <taxon>Polypodiales</taxon>
        <taxon>Pteridineae</taxon>
        <taxon>Pteridaceae</taxon>
        <taxon>Vittarioideae</taxon>
        <taxon>Adiantum</taxon>
    </lineage>
</organism>
<keyword evidence="2" id="KW-1185">Reference proteome</keyword>
<reference evidence="1" key="1">
    <citation type="submission" date="2021-01" db="EMBL/GenBank/DDBJ databases">
        <title>Adiantum capillus-veneris genome.</title>
        <authorList>
            <person name="Fang Y."/>
            <person name="Liao Q."/>
        </authorList>
    </citation>
    <scope>NUCLEOTIDE SEQUENCE</scope>
    <source>
        <strain evidence="1">H3</strain>
        <tissue evidence="1">Leaf</tissue>
    </source>
</reference>
<comment type="caution">
    <text evidence="1">The sequence shown here is derived from an EMBL/GenBank/DDBJ whole genome shotgun (WGS) entry which is preliminary data.</text>
</comment>
<evidence type="ECO:0000313" key="2">
    <source>
        <dbReference type="Proteomes" id="UP000886520"/>
    </source>
</evidence>
<evidence type="ECO:0000313" key="1">
    <source>
        <dbReference type="EMBL" id="KAI5068007.1"/>
    </source>
</evidence>
<dbReference type="Proteomes" id="UP000886520">
    <property type="component" value="Chromosome 16"/>
</dbReference>
<protein>
    <submittedName>
        <fullName evidence="1">Uncharacterized protein</fullName>
    </submittedName>
</protein>